<dbReference type="InterPro" id="IPR041677">
    <property type="entry name" value="DNA2/NAM7_AAA_11"/>
</dbReference>
<dbReference type="InterPro" id="IPR057373">
    <property type="entry name" value="ZNFX1"/>
</dbReference>
<feature type="domain" description="ZNFX1" evidence="5">
    <location>
        <begin position="119"/>
        <end position="225"/>
    </location>
</feature>
<dbReference type="SUPFAM" id="SSF52540">
    <property type="entry name" value="P-loop containing nucleoside triphosphate hydrolases"/>
    <property type="match status" value="1"/>
</dbReference>
<evidence type="ECO:0000313" key="6">
    <source>
        <dbReference type="EMBL" id="EEP78906.1"/>
    </source>
</evidence>
<dbReference type="GO" id="GO:0140727">
    <property type="term" value="P:siRNA-mediated pericentric heterochromatin formation"/>
    <property type="evidence" value="ECO:0007669"/>
    <property type="project" value="EnsemblFungi"/>
</dbReference>
<evidence type="ECO:0000256" key="2">
    <source>
        <dbReference type="SAM" id="MobiDB-lite"/>
    </source>
</evidence>
<sequence>MAPRYFGRLPGKAPASAPPTPAPLNRSIREYVKAANAVAKPGSWTAKPEVPSSNEILGIDDGINPGDAVYLMPNQIDGPWESRDTYLKAHYELLREDAIAPLRDAVAYVRQDPRMLDTLDVCIYEKVHIVGITCAQAGIAVRVQFSTARAGKNIVWEYSQRLTTGKIVALTPTNDGFKRRCVVAVVAARPLEALKSHPCEIDLFFANPDDAEFDYQQEWLMVESRNGYYEAVRHTLMALQKMSTESFPLSEYICDLSHNVAPPEYVKRDSIIDMAELYCHSDGPSRVNVLEDWPSPPESLDGSQWKALRQILTKRLSIVQGPPGTGKTHVSVVAIKTLLSNMARKDPPIIIAAQTNHALDQLLRHVATFEQNYVRLGGRSTDLEIRKRTVFELRKKYSIPFVVGGALNPARKHHKQLTNRLVELMEPFILERSSLPLPATLFLKLGIITQTQHDSLIKGSEGWICSGDEMDPVSSWLGEGRIKYDVTYKMENFGFVEDEIDLEYEQLKELEAEQGLDDDDYESLRGQYMALKEGYLGRMNPMITEKAVNAQYLKCDDMWKIPASARGLATNLKVGKWERDSIILRDARIIGMTTTGLSKYRALVSSIKPKIILVEEAAEVLEAPVAAACVESLEHLILVGDHKQLQGQCSLKELEGEPFYLNISMFERLVHNGVEFKCLTKQRRMAPEIRRMLAPIYHNLEDHEAVLNRPGIPGMGNLSSYFFCHAWPESSDSLLSKYNENEAKMVVGFYLYLFMNGVSAEHITVLTFYNGQRKKILKALKDAPLLQGQYAKVVTVDSYQGEENEVVLLSLVRSGEHNIGFLSVENRVCVALSRAKRGFYIFGNAEALSIRNGLWWEVVQIMRKEPKRPRDVEEAGWGVSIPLFTHERVRCGRPCRQLLPCGHECKKKCFLSCECDCDIAQKAATIQKAAQYPENIAADMHIKQLASVQRYRDFANGGAKEADAQLVRQTKQLAIEEGLKLADEQAYESLFGAEETDPTPAEHSVVERVPNINGPSRYRYTQYYSSAPAKVSTGGPKQSEPSLLDL</sequence>
<dbReference type="HOGENOM" id="CLU_001066_2_0_1"/>
<dbReference type="Gene3D" id="3.40.50.300">
    <property type="entry name" value="P-loop containing nucleotide triphosphate hydrolases"/>
    <property type="match status" value="2"/>
</dbReference>
<dbReference type="GO" id="GO:0031380">
    <property type="term" value="C:nuclear RNA-directed RNA polymerase complex"/>
    <property type="evidence" value="ECO:0007669"/>
    <property type="project" value="EnsemblFungi"/>
</dbReference>
<keyword evidence="7" id="KW-1185">Reference proteome</keyword>
<dbReference type="PANTHER" id="PTHR10887">
    <property type="entry name" value="DNA2/NAM7 HELICASE FAMILY"/>
    <property type="match status" value="1"/>
</dbReference>
<accession>C4JLP4</accession>
<reference evidence="7" key="1">
    <citation type="journal article" date="2009" name="Genome Res.">
        <title>Comparative genomic analyses of the human fungal pathogens Coccidioides and their relatives.</title>
        <authorList>
            <person name="Sharpton T.J."/>
            <person name="Stajich J.E."/>
            <person name="Rounsley S.D."/>
            <person name="Gardner M.J."/>
            <person name="Wortman J.R."/>
            <person name="Jordar V.S."/>
            <person name="Maiti R."/>
            <person name="Kodira C.D."/>
            <person name="Neafsey D.E."/>
            <person name="Zeng Q."/>
            <person name="Hung C.-Y."/>
            <person name="McMahan C."/>
            <person name="Muszewska A."/>
            <person name="Grynberg M."/>
            <person name="Mandel M.A."/>
            <person name="Kellner E.M."/>
            <person name="Barker B.M."/>
            <person name="Galgiani J.N."/>
            <person name="Orbach M.J."/>
            <person name="Kirkland T.N."/>
            <person name="Cole G.T."/>
            <person name="Henn M.R."/>
            <person name="Birren B.W."/>
            <person name="Taylor J.W."/>
        </authorList>
    </citation>
    <scope>NUCLEOTIDE SEQUENCE [LARGE SCALE GENOMIC DNA]</scope>
    <source>
        <strain evidence="7">UAMH 1704</strain>
    </source>
</reference>
<dbReference type="EMBL" id="CH476616">
    <property type="protein sequence ID" value="EEP78906.1"/>
    <property type="molecule type" value="Genomic_DNA"/>
</dbReference>
<dbReference type="VEuPathDB" id="FungiDB:UREG_03752"/>
<evidence type="ECO:0000259" key="3">
    <source>
        <dbReference type="Pfam" id="PF13086"/>
    </source>
</evidence>
<proteinExistence type="predicted"/>
<dbReference type="RefSeq" id="XP_002544235.1">
    <property type="nucleotide sequence ID" value="XM_002544189.1"/>
</dbReference>
<dbReference type="Pfam" id="PF13086">
    <property type="entry name" value="AAA_11"/>
    <property type="match status" value="1"/>
</dbReference>
<gene>
    <name evidence="6" type="ORF">UREG_03752</name>
</gene>
<dbReference type="InterPro" id="IPR027417">
    <property type="entry name" value="P-loop_NTPase"/>
</dbReference>
<dbReference type="eggNOG" id="KOG1807">
    <property type="taxonomic scope" value="Eukaryota"/>
</dbReference>
<dbReference type="InterPro" id="IPR045055">
    <property type="entry name" value="DNA2/NAM7-like"/>
</dbReference>
<dbReference type="KEGG" id="ure:UREG_03752"/>
<evidence type="ECO:0000313" key="7">
    <source>
        <dbReference type="Proteomes" id="UP000002058"/>
    </source>
</evidence>
<dbReference type="AlphaFoldDB" id="C4JLP4"/>
<dbReference type="Pfam" id="PF25396">
    <property type="entry name" value="ZNFX1"/>
    <property type="match status" value="1"/>
</dbReference>
<evidence type="ECO:0000259" key="4">
    <source>
        <dbReference type="Pfam" id="PF13087"/>
    </source>
</evidence>
<dbReference type="FunFam" id="3.40.50.300:FF:001366">
    <property type="entry name" value="ATP binding protein, putative"/>
    <property type="match status" value="1"/>
</dbReference>
<dbReference type="Pfam" id="PF13087">
    <property type="entry name" value="AAA_12"/>
    <property type="match status" value="1"/>
</dbReference>
<protein>
    <recommendedName>
        <fullName evidence="8">Helicase required for RNAi-mediated heterochromatin assembly 1</fullName>
    </recommendedName>
</protein>
<feature type="region of interest" description="Disordered" evidence="2">
    <location>
        <begin position="1"/>
        <end position="24"/>
    </location>
</feature>
<dbReference type="Proteomes" id="UP000002058">
    <property type="component" value="Unassembled WGS sequence"/>
</dbReference>
<dbReference type="InterPro" id="IPR047187">
    <property type="entry name" value="SF1_C_Upf1"/>
</dbReference>
<dbReference type="GeneID" id="8444128"/>
<feature type="domain" description="DNA2/NAM7 helicase helicase" evidence="3">
    <location>
        <begin position="300"/>
        <end position="646"/>
    </location>
</feature>
<dbReference type="GO" id="GO:0004386">
    <property type="term" value="F:helicase activity"/>
    <property type="evidence" value="ECO:0007669"/>
    <property type="project" value="InterPro"/>
</dbReference>
<evidence type="ECO:0000259" key="5">
    <source>
        <dbReference type="Pfam" id="PF25396"/>
    </source>
</evidence>
<dbReference type="GO" id="GO:0106222">
    <property type="term" value="F:lncRNA binding"/>
    <property type="evidence" value="ECO:0007669"/>
    <property type="project" value="EnsemblFungi"/>
</dbReference>
<name>C4JLP4_UNCRE</name>
<feature type="domain" description="DNA2/NAM7 helicase-like C-terminal" evidence="4">
    <location>
        <begin position="662"/>
        <end position="845"/>
    </location>
</feature>
<dbReference type="PANTHER" id="PTHR10887:SF341">
    <property type="entry name" value="NFX1-TYPE ZINC FINGER-CONTAINING PROTEIN 1"/>
    <property type="match status" value="1"/>
</dbReference>
<dbReference type="InParanoid" id="C4JLP4"/>
<keyword evidence="1" id="KW-0547">Nucleotide-binding</keyword>
<dbReference type="OMA" id="EWIMVEA"/>
<evidence type="ECO:0008006" key="8">
    <source>
        <dbReference type="Google" id="ProtNLM"/>
    </source>
</evidence>
<dbReference type="GO" id="GO:0031934">
    <property type="term" value="C:mating-type region heterochromatin"/>
    <property type="evidence" value="ECO:0007669"/>
    <property type="project" value="EnsemblFungi"/>
</dbReference>
<dbReference type="GO" id="GO:0005721">
    <property type="term" value="C:pericentric heterochromatin"/>
    <property type="evidence" value="ECO:0007669"/>
    <property type="project" value="EnsemblFungi"/>
</dbReference>
<organism evidence="6 7">
    <name type="scientific">Uncinocarpus reesii (strain UAMH 1704)</name>
    <dbReference type="NCBI Taxonomy" id="336963"/>
    <lineage>
        <taxon>Eukaryota</taxon>
        <taxon>Fungi</taxon>
        <taxon>Dikarya</taxon>
        <taxon>Ascomycota</taxon>
        <taxon>Pezizomycotina</taxon>
        <taxon>Eurotiomycetes</taxon>
        <taxon>Eurotiomycetidae</taxon>
        <taxon>Onygenales</taxon>
        <taxon>Onygenaceae</taxon>
        <taxon>Uncinocarpus</taxon>
    </lineage>
</organism>
<keyword evidence="1" id="KW-0347">Helicase</keyword>
<dbReference type="InterPro" id="IPR041679">
    <property type="entry name" value="DNA2/NAM7-like_C"/>
</dbReference>
<evidence type="ECO:0000256" key="1">
    <source>
        <dbReference type="ARBA" id="ARBA00022806"/>
    </source>
</evidence>
<dbReference type="OrthoDB" id="409395at2759"/>
<keyword evidence="1" id="KW-0067">ATP-binding</keyword>
<dbReference type="CDD" id="cd18808">
    <property type="entry name" value="SF1_C_Upf1"/>
    <property type="match status" value="1"/>
</dbReference>
<keyword evidence="1" id="KW-0378">Hydrolase</keyword>